<protein>
    <submittedName>
        <fullName evidence="2">Uncharacterized protein</fullName>
    </submittedName>
</protein>
<name>A0A165WJP6_9AGAM</name>
<feature type="compositionally biased region" description="Basic and acidic residues" evidence="1">
    <location>
        <begin position="1"/>
        <end position="12"/>
    </location>
</feature>
<feature type="compositionally biased region" description="Acidic residues" evidence="1">
    <location>
        <begin position="35"/>
        <end position="54"/>
    </location>
</feature>
<organism evidence="2 3">
    <name type="scientific">Sistotremastrum suecicum HHB10207 ss-3</name>
    <dbReference type="NCBI Taxonomy" id="1314776"/>
    <lineage>
        <taxon>Eukaryota</taxon>
        <taxon>Fungi</taxon>
        <taxon>Dikarya</taxon>
        <taxon>Basidiomycota</taxon>
        <taxon>Agaricomycotina</taxon>
        <taxon>Agaricomycetes</taxon>
        <taxon>Sistotremastrales</taxon>
        <taxon>Sistotremastraceae</taxon>
        <taxon>Sistotremastrum</taxon>
    </lineage>
</organism>
<keyword evidence="3" id="KW-1185">Reference proteome</keyword>
<dbReference type="Proteomes" id="UP000076798">
    <property type="component" value="Unassembled WGS sequence"/>
</dbReference>
<dbReference type="AlphaFoldDB" id="A0A165WJP6"/>
<sequence>MGDAEMDREFRGRHMPVQARRDIRRPFWRQRPDEAADADDAQYDDADADADDDDGVAREGFSDDEDADPNYQPVMFGGNHVVGVSFTEASEPDSLFGYNGAEQHGEDDFEIMDDDSEQFTGSGGSGDSSFVPE</sequence>
<gene>
    <name evidence="2" type="ORF">SISSUDRAFT_1038587</name>
</gene>
<dbReference type="EMBL" id="KV428715">
    <property type="protein sequence ID" value="KZT31236.1"/>
    <property type="molecule type" value="Genomic_DNA"/>
</dbReference>
<evidence type="ECO:0000313" key="3">
    <source>
        <dbReference type="Proteomes" id="UP000076798"/>
    </source>
</evidence>
<feature type="region of interest" description="Disordered" evidence="1">
    <location>
        <begin position="91"/>
        <end position="133"/>
    </location>
</feature>
<accession>A0A165WJP6</accession>
<feature type="compositionally biased region" description="Basic and acidic residues" evidence="1">
    <location>
        <begin position="19"/>
        <end position="34"/>
    </location>
</feature>
<feature type="compositionally biased region" description="Acidic residues" evidence="1">
    <location>
        <begin position="105"/>
        <end position="117"/>
    </location>
</feature>
<evidence type="ECO:0000256" key="1">
    <source>
        <dbReference type="SAM" id="MobiDB-lite"/>
    </source>
</evidence>
<reference evidence="2 3" key="1">
    <citation type="journal article" date="2016" name="Mol. Biol. Evol.">
        <title>Comparative Genomics of Early-Diverging Mushroom-Forming Fungi Provides Insights into the Origins of Lignocellulose Decay Capabilities.</title>
        <authorList>
            <person name="Nagy L.G."/>
            <person name="Riley R."/>
            <person name="Tritt A."/>
            <person name="Adam C."/>
            <person name="Daum C."/>
            <person name="Floudas D."/>
            <person name="Sun H."/>
            <person name="Yadav J.S."/>
            <person name="Pangilinan J."/>
            <person name="Larsson K.H."/>
            <person name="Matsuura K."/>
            <person name="Barry K."/>
            <person name="Labutti K."/>
            <person name="Kuo R."/>
            <person name="Ohm R.A."/>
            <person name="Bhattacharya S.S."/>
            <person name="Shirouzu T."/>
            <person name="Yoshinaga Y."/>
            <person name="Martin F.M."/>
            <person name="Grigoriev I.V."/>
            <person name="Hibbett D.S."/>
        </authorList>
    </citation>
    <scope>NUCLEOTIDE SEQUENCE [LARGE SCALE GENOMIC DNA]</scope>
    <source>
        <strain evidence="2 3">HHB10207 ss-3</strain>
    </source>
</reference>
<feature type="region of interest" description="Disordered" evidence="1">
    <location>
        <begin position="1"/>
        <end position="75"/>
    </location>
</feature>
<evidence type="ECO:0000313" key="2">
    <source>
        <dbReference type="EMBL" id="KZT31236.1"/>
    </source>
</evidence>
<proteinExistence type="predicted"/>